<dbReference type="InterPro" id="IPR053016">
    <property type="entry name" value="CTF18-RFC_complex"/>
</dbReference>
<reference evidence="5" key="2">
    <citation type="submission" date="2023-03" db="EMBL/GenBank/DDBJ databases">
        <authorList>
            <person name="Inwood S.N."/>
            <person name="Skelly J.G."/>
            <person name="Guhlin J."/>
            <person name="Harrop T.W.R."/>
            <person name="Goldson S.G."/>
            <person name="Dearden P.K."/>
        </authorList>
    </citation>
    <scope>NUCLEOTIDE SEQUENCE</scope>
    <source>
        <strain evidence="5">Irish</strain>
        <tissue evidence="5">Whole body</tissue>
    </source>
</reference>
<comment type="similarity">
    <text evidence="3">Belongs to the activator 1 small subunits family. CTF18 subfamily.</text>
</comment>
<evidence type="ECO:0000313" key="6">
    <source>
        <dbReference type="Proteomes" id="UP001168990"/>
    </source>
</evidence>
<dbReference type="AlphaFoldDB" id="A0AA39KTX5"/>
<gene>
    <name evidence="5" type="ORF">PV328_006675</name>
</gene>
<evidence type="ECO:0000256" key="1">
    <source>
        <dbReference type="ARBA" id="ARBA00004123"/>
    </source>
</evidence>
<dbReference type="EMBL" id="JAQQBS010000002">
    <property type="protein sequence ID" value="KAK0173486.1"/>
    <property type="molecule type" value="Genomic_DNA"/>
</dbReference>
<feature type="domain" description="AAA+ ATPase" evidence="4">
    <location>
        <begin position="350"/>
        <end position="490"/>
    </location>
</feature>
<dbReference type="Proteomes" id="UP001168990">
    <property type="component" value="Unassembled WGS sequence"/>
</dbReference>
<comment type="caution">
    <text evidence="5">The sequence shown here is derived from an EMBL/GenBank/DDBJ whole genome shotgun (WGS) entry which is preliminary data.</text>
</comment>
<dbReference type="InterPro" id="IPR027417">
    <property type="entry name" value="P-loop_NTPase"/>
</dbReference>
<name>A0AA39KTX5_9HYME</name>
<dbReference type="GO" id="GO:0016887">
    <property type="term" value="F:ATP hydrolysis activity"/>
    <property type="evidence" value="ECO:0007669"/>
    <property type="project" value="InterPro"/>
</dbReference>
<evidence type="ECO:0000313" key="5">
    <source>
        <dbReference type="EMBL" id="KAK0173486.1"/>
    </source>
</evidence>
<evidence type="ECO:0000256" key="3">
    <source>
        <dbReference type="ARBA" id="ARBA00043975"/>
    </source>
</evidence>
<dbReference type="Pfam" id="PF00004">
    <property type="entry name" value="AAA"/>
    <property type="match status" value="1"/>
</dbReference>
<dbReference type="PANTHER" id="PTHR46765:SF1">
    <property type="entry name" value="P-LOOP CONTAINING NUCLEOSIDE TRIPHOSPHATE HYDROLASES SUPERFAMILY PROTEIN"/>
    <property type="match status" value="1"/>
</dbReference>
<dbReference type="Gene3D" id="1.10.8.60">
    <property type="match status" value="1"/>
</dbReference>
<comment type="subcellular location">
    <subcellularLocation>
        <location evidence="1">Nucleus</location>
    </subcellularLocation>
</comment>
<proteinExistence type="inferred from homology"/>
<dbReference type="Gene3D" id="3.40.50.300">
    <property type="entry name" value="P-loop containing nucleotide triphosphate hydrolases"/>
    <property type="match status" value="1"/>
</dbReference>
<dbReference type="GO" id="GO:0005634">
    <property type="term" value="C:nucleus"/>
    <property type="evidence" value="ECO:0007669"/>
    <property type="project" value="UniProtKB-SubCell"/>
</dbReference>
<dbReference type="SUPFAM" id="SSF52540">
    <property type="entry name" value="P-loop containing nucleoside triphosphate hydrolases"/>
    <property type="match status" value="1"/>
</dbReference>
<dbReference type="GO" id="GO:0005524">
    <property type="term" value="F:ATP binding"/>
    <property type="evidence" value="ECO:0007669"/>
    <property type="project" value="InterPro"/>
</dbReference>
<dbReference type="InterPro" id="IPR003959">
    <property type="entry name" value="ATPase_AAA_core"/>
</dbReference>
<dbReference type="SMART" id="SM00382">
    <property type="entry name" value="AAA"/>
    <property type="match status" value="1"/>
</dbReference>
<evidence type="ECO:0000256" key="2">
    <source>
        <dbReference type="ARBA" id="ARBA00023242"/>
    </source>
</evidence>
<reference evidence="5" key="1">
    <citation type="journal article" date="2023" name="bioRxiv">
        <title>Scaffold-level genome assemblies of two parasitoid biocontrol wasps reveal the parthenogenesis mechanism and an associated novel virus.</title>
        <authorList>
            <person name="Inwood S."/>
            <person name="Skelly J."/>
            <person name="Guhlin J."/>
            <person name="Harrop T."/>
            <person name="Goldson S."/>
            <person name="Dearden P."/>
        </authorList>
    </citation>
    <scope>NUCLEOTIDE SEQUENCE</scope>
    <source>
        <strain evidence="5">Irish</strain>
        <tissue evidence="5">Whole body</tissue>
    </source>
</reference>
<sequence length="902" mass="103284">MDENEFPDEDEEYDLIPTDIYKTLKNDAGEERVFESNSINKSQEIALSSNPIKNIPLLNGNSANNDDEFPNSIEELELLEADANRIPNDNVNNTTVGTEKNKKRTFDELFGDIKDLLDDDIPFSNDNFNDNKDGKRPRWDEPYKIIERIQHERKKIREKYEMETDNNSTKISQKKCSISLRVPTWNFVAVTRSTDSQRLYVKVRPENKFDAKKLNLTSGFLCSNYNQLKDEAEKIILEKVKRASLPIAADNTKRKKIDDELWVDKYRPKSYMDLLSDETINRDFLRWMKLWDKVVFHRELKPRKRPLPTNPSFDKRKFGSKQTNYSIFNSKKLATNNVDFETVDSRGFPLHRIALISGPPGLGKTTLAHIIAKHAGYNVVDINASDDRGTEAFRQALLASTQMKSMMGADPRPNCLILDEIDGAPAASIDLLLKFVQGKLQQKGKKAKDTSGKNSEYCKRPIVCICNEAYTPSLRPLRAVAYMINLSKVSATNLTDRLQNIAQRENIRVSQSTLLRLAERSGCDIRVCLSALQYMGKDSENIEAGLGTKDMRKGLFKSWQELLQIPMKRNGPLSIRERVRIIHDSAHTDNSERLAVGVFENYPPNCHDKMGQVSNALEWFQFYDKITTTVMTKNDWRVMPYTNYAFVSWHLGFAGPKNPKLTFPQASIEAHQKLTKNMAIVSSAQKSCGRDAQTIILDIAPCLFELLNPRLRAVAINLYSTKERIELNRLINVMLDLGLSFIQEKSEDGSMNYNIDPNLFEIAIFPECKTRRGLFYTTKQMVSQELEIERLKRAAVATGIGAENSINDKAKEDNKLSTVAEKNLQSNRANVIASHVQFQDKNTHDFFQKFKLPPKQEEKESEKTQTTSEKTKCLLNKYGVWYKYKEGYSNAIRRKVKMSDLL</sequence>
<dbReference type="CDD" id="cd00009">
    <property type="entry name" value="AAA"/>
    <property type="match status" value="1"/>
</dbReference>
<protein>
    <recommendedName>
        <fullName evidence="4">AAA+ ATPase domain-containing protein</fullName>
    </recommendedName>
</protein>
<keyword evidence="6" id="KW-1185">Reference proteome</keyword>
<dbReference type="InterPro" id="IPR003593">
    <property type="entry name" value="AAA+_ATPase"/>
</dbReference>
<keyword evidence="2" id="KW-0539">Nucleus</keyword>
<evidence type="ECO:0000259" key="4">
    <source>
        <dbReference type="SMART" id="SM00382"/>
    </source>
</evidence>
<dbReference type="PANTHER" id="PTHR46765">
    <property type="entry name" value="P-LOOP CONTAINING NUCLEOSIDE TRIPHOSPHATE HYDROLASES SUPERFAMILY PROTEIN"/>
    <property type="match status" value="1"/>
</dbReference>
<organism evidence="5 6">
    <name type="scientific">Microctonus aethiopoides</name>
    <dbReference type="NCBI Taxonomy" id="144406"/>
    <lineage>
        <taxon>Eukaryota</taxon>
        <taxon>Metazoa</taxon>
        <taxon>Ecdysozoa</taxon>
        <taxon>Arthropoda</taxon>
        <taxon>Hexapoda</taxon>
        <taxon>Insecta</taxon>
        <taxon>Pterygota</taxon>
        <taxon>Neoptera</taxon>
        <taxon>Endopterygota</taxon>
        <taxon>Hymenoptera</taxon>
        <taxon>Apocrita</taxon>
        <taxon>Ichneumonoidea</taxon>
        <taxon>Braconidae</taxon>
        <taxon>Euphorinae</taxon>
        <taxon>Microctonus</taxon>
    </lineage>
</organism>
<accession>A0AA39KTX5</accession>